<protein>
    <recommendedName>
        <fullName evidence="5">Ycf15</fullName>
    </recommendedName>
</protein>
<name>A0AAV4S0E6_9ARAC</name>
<keyword evidence="2" id="KW-1133">Transmembrane helix</keyword>
<sequence>MILCKQSHLSAGATSPGRPHKPQSTAGAENHSHLLPTHLFEARRFSERNSKKNLYFPLLWVSLHGLLAFNPFALQKKRRGVGVEEFL</sequence>
<evidence type="ECO:0000313" key="4">
    <source>
        <dbReference type="Proteomes" id="UP001054837"/>
    </source>
</evidence>
<evidence type="ECO:0000313" key="3">
    <source>
        <dbReference type="EMBL" id="GIY26641.1"/>
    </source>
</evidence>
<evidence type="ECO:0000256" key="2">
    <source>
        <dbReference type="SAM" id="Phobius"/>
    </source>
</evidence>
<gene>
    <name evidence="3" type="ORF">CDAR_125791</name>
</gene>
<evidence type="ECO:0008006" key="5">
    <source>
        <dbReference type="Google" id="ProtNLM"/>
    </source>
</evidence>
<evidence type="ECO:0000256" key="1">
    <source>
        <dbReference type="SAM" id="MobiDB-lite"/>
    </source>
</evidence>
<feature type="region of interest" description="Disordered" evidence="1">
    <location>
        <begin position="1"/>
        <end position="32"/>
    </location>
</feature>
<accession>A0AAV4S0E6</accession>
<keyword evidence="2" id="KW-0472">Membrane</keyword>
<keyword evidence="2" id="KW-0812">Transmembrane</keyword>
<dbReference type="AlphaFoldDB" id="A0AAV4S0E6"/>
<dbReference type="Proteomes" id="UP001054837">
    <property type="component" value="Unassembled WGS sequence"/>
</dbReference>
<feature type="transmembrane region" description="Helical" evidence="2">
    <location>
        <begin position="54"/>
        <end position="74"/>
    </location>
</feature>
<reference evidence="3 4" key="1">
    <citation type="submission" date="2021-06" db="EMBL/GenBank/DDBJ databases">
        <title>Caerostris darwini draft genome.</title>
        <authorList>
            <person name="Kono N."/>
            <person name="Arakawa K."/>
        </authorList>
    </citation>
    <scope>NUCLEOTIDE SEQUENCE [LARGE SCALE GENOMIC DNA]</scope>
</reference>
<organism evidence="3 4">
    <name type="scientific">Caerostris darwini</name>
    <dbReference type="NCBI Taxonomy" id="1538125"/>
    <lineage>
        <taxon>Eukaryota</taxon>
        <taxon>Metazoa</taxon>
        <taxon>Ecdysozoa</taxon>
        <taxon>Arthropoda</taxon>
        <taxon>Chelicerata</taxon>
        <taxon>Arachnida</taxon>
        <taxon>Araneae</taxon>
        <taxon>Araneomorphae</taxon>
        <taxon>Entelegynae</taxon>
        <taxon>Araneoidea</taxon>
        <taxon>Araneidae</taxon>
        <taxon>Caerostris</taxon>
    </lineage>
</organism>
<proteinExistence type="predicted"/>
<dbReference type="EMBL" id="BPLQ01006961">
    <property type="protein sequence ID" value="GIY26641.1"/>
    <property type="molecule type" value="Genomic_DNA"/>
</dbReference>
<comment type="caution">
    <text evidence="3">The sequence shown here is derived from an EMBL/GenBank/DDBJ whole genome shotgun (WGS) entry which is preliminary data.</text>
</comment>
<keyword evidence="4" id="KW-1185">Reference proteome</keyword>